<feature type="compositionally biased region" description="Basic and acidic residues" evidence="6">
    <location>
        <begin position="611"/>
        <end position="624"/>
    </location>
</feature>
<sequence>MAPGAPDAPSDDATSEREVKFDQKEESIDADDLITYDPVPSEDDASKSSFADDRIKYELAEDIVQEADTGNTLDTDELIAYEPELTEEEANAISVPKEEVPEIVEPKPQIENPRPQVSHDRPHLLTGRPLKLPASGYFGPKIGYFGPPSQIFRLMIARVQQMLGPDATPSRMASVLPHLRRYLLLKVMQQQSPGAAAKRFRCRFCPTVGYATVSELLKHDATVHGQANRGNTAQRASAEAPVQNQPSNHNLLNRFICIICGVKQFATIEETQRHMYAEHGYGADGDDEDRDDDEDDAVHNVEPHQQSDESGVSEADFEAADESLSEYEESEEANVSASSDEGWNSASTSSSGMHSGMESDTSYVSSPPSPSRSESCLSSSDEDKHRKVVQKLPIARRALPSNAGPAPAIASSSNGQCTIDEALIVYLRTLTLKSLDAKIASEHRYRCSCKGCPFRFITGSVRDQHVRCHVNDGTIGSRCAAENASKRRRFNFRCFRCNRKFDAWKPCAAHIWSEHQIDIGLLPCVVCKKRFIYVSHLFLHLQTHRPKHMREIECRVCGQMFANQGQRAVHEALHRKAAQLAAAKQQQQAKEQQQQQTDQKRPQNQQPEQAAAEKEKKCDTNHSDDDSDSSMENQQPQASGSRDGQVRWYSEQRCPTCKHLFSNSKILSKHIKTVHHKIKPFICNVCGYKAARKYTLTIHMRQHSGEKPLSCQICPFRTADPSALYHHGMRHTDEKSYKCQICGFVAIQAFALKTHIQTQHPHDYERIKCKLCSFASVNPEILKRHRADHAAGLLKTADEEEEEENGDDSRDGAEGGASEEADAAKKGAPKNAPECSSDCFLPPESVDSVVHDAGGITIPAPVTGVPPEHTEDTQFPN</sequence>
<name>A0A2M4ACT9_9DIPT</name>
<feature type="compositionally biased region" description="Low complexity" evidence="6">
    <location>
        <begin position="1"/>
        <end position="12"/>
    </location>
</feature>
<feature type="compositionally biased region" description="Basic and acidic residues" evidence="6">
    <location>
        <begin position="297"/>
        <end position="307"/>
    </location>
</feature>
<feature type="domain" description="C2H2-type" evidence="7">
    <location>
        <begin position="652"/>
        <end position="680"/>
    </location>
</feature>
<feature type="compositionally biased region" description="Acidic residues" evidence="6">
    <location>
        <begin position="315"/>
        <end position="332"/>
    </location>
</feature>
<feature type="region of interest" description="Disordered" evidence="6">
    <location>
        <begin position="226"/>
        <end position="245"/>
    </location>
</feature>
<evidence type="ECO:0000313" key="8">
    <source>
        <dbReference type="EMBL" id="MBW38570.1"/>
    </source>
</evidence>
<feature type="region of interest" description="Disordered" evidence="6">
    <location>
        <begin position="1"/>
        <end position="50"/>
    </location>
</feature>
<keyword evidence="3 5" id="KW-0863">Zinc-finger</keyword>
<feature type="region of interest" description="Disordered" evidence="6">
    <location>
        <begin position="279"/>
        <end position="385"/>
    </location>
</feature>
<keyword evidence="2" id="KW-0677">Repeat</keyword>
<dbReference type="Gene3D" id="3.30.160.60">
    <property type="entry name" value="Classic Zinc Finger"/>
    <property type="match status" value="4"/>
</dbReference>
<feature type="domain" description="C2H2-type" evidence="7">
    <location>
        <begin position="522"/>
        <end position="549"/>
    </location>
</feature>
<feature type="region of interest" description="Disordered" evidence="6">
    <location>
        <begin position="393"/>
        <end position="412"/>
    </location>
</feature>
<dbReference type="GO" id="GO:0008270">
    <property type="term" value="F:zinc ion binding"/>
    <property type="evidence" value="ECO:0007669"/>
    <property type="project" value="UniProtKB-KW"/>
</dbReference>
<feature type="compositionally biased region" description="Basic and acidic residues" evidence="6">
    <location>
        <begin position="14"/>
        <end position="27"/>
    </location>
</feature>
<feature type="compositionally biased region" description="Acidic residues" evidence="6">
    <location>
        <begin position="284"/>
        <end position="296"/>
    </location>
</feature>
<feature type="compositionally biased region" description="Basic and acidic residues" evidence="6">
    <location>
        <begin position="868"/>
        <end position="877"/>
    </location>
</feature>
<feature type="compositionally biased region" description="Polar residues" evidence="6">
    <location>
        <begin position="631"/>
        <end position="642"/>
    </location>
</feature>
<dbReference type="Pfam" id="PF00096">
    <property type="entry name" value="zf-C2H2"/>
    <property type="match status" value="2"/>
</dbReference>
<evidence type="ECO:0000256" key="1">
    <source>
        <dbReference type="ARBA" id="ARBA00022723"/>
    </source>
</evidence>
<dbReference type="PROSITE" id="PS50157">
    <property type="entry name" value="ZINC_FINGER_C2H2_2"/>
    <property type="match status" value="3"/>
</dbReference>
<evidence type="ECO:0000256" key="6">
    <source>
        <dbReference type="SAM" id="MobiDB-lite"/>
    </source>
</evidence>
<organism evidence="8">
    <name type="scientific">Anopheles triannulatus</name>
    <dbReference type="NCBI Taxonomy" id="58253"/>
    <lineage>
        <taxon>Eukaryota</taxon>
        <taxon>Metazoa</taxon>
        <taxon>Ecdysozoa</taxon>
        <taxon>Arthropoda</taxon>
        <taxon>Hexapoda</taxon>
        <taxon>Insecta</taxon>
        <taxon>Pterygota</taxon>
        <taxon>Neoptera</taxon>
        <taxon>Endopterygota</taxon>
        <taxon>Diptera</taxon>
        <taxon>Nematocera</taxon>
        <taxon>Culicoidea</taxon>
        <taxon>Culicidae</taxon>
        <taxon>Anophelinae</taxon>
        <taxon>Anopheles</taxon>
    </lineage>
</organism>
<feature type="region of interest" description="Disordered" evidence="6">
    <location>
        <begin position="579"/>
        <end position="647"/>
    </location>
</feature>
<keyword evidence="1" id="KW-0479">Metal-binding</keyword>
<dbReference type="AlphaFoldDB" id="A0A2M4ACT9"/>
<feature type="domain" description="C2H2-type" evidence="7">
    <location>
        <begin position="681"/>
        <end position="708"/>
    </location>
</feature>
<evidence type="ECO:0000256" key="4">
    <source>
        <dbReference type="ARBA" id="ARBA00022833"/>
    </source>
</evidence>
<accession>A0A2M4ACT9</accession>
<dbReference type="InterPro" id="IPR036236">
    <property type="entry name" value="Znf_C2H2_sf"/>
</dbReference>
<dbReference type="SMART" id="SM00355">
    <property type="entry name" value="ZnF_C2H2"/>
    <property type="match status" value="11"/>
</dbReference>
<dbReference type="PROSITE" id="PS00028">
    <property type="entry name" value="ZINC_FINGER_C2H2_1"/>
    <property type="match status" value="4"/>
</dbReference>
<evidence type="ECO:0000256" key="3">
    <source>
        <dbReference type="ARBA" id="ARBA00022771"/>
    </source>
</evidence>
<dbReference type="InterPro" id="IPR013087">
    <property type="entry name" value="Znf_C2H2_type"/>
</dbReference>
<evidence type="ECO:0000256" key="2">
    <source>
        <dbReference type="ARBA" id="ARBA00022737"/>
    </source>
</evidence>
<feature type="compositionally biased region" description="Low complexity" evidence="6">
    <location>
        <begin position="333"/>
        <end position="379"/>
    </location>
</feature>
<keyword evidence="4" id="KW-0862">Zinc</keyword>
<dbReference type="EMBL" id="GGFK01005249">
    <property type="protein sequence ID" value="MBW38570.1"/>
    <property type="molecule type" value="Transcribed_RNA"/>
</dbReference>
<dbReference type="FunFam" id="3.30.160.60:FF:001573">
    <property type="entry name" value="Zinc finger protein 407"/>
    <property type="match status" value="1"/>
</dbReference>
<dbReference type="PANTHER" id="PTHR24379">
    <property type="entry name" value="KRAB AND ZINC FINGER DOMAIN-CONTAINING"/>
    <property type="match status" value="1"/>
</dbReference>
<reference evidence="8" key="1">
    <citation type="submission" date="2018-01" db="EMBL/GenBank/DDBJ databases">
        <title>An insight into the sialome of Amazonian anophelines.</title>
        <authorList>
            <person name="Ribeiro J.M."/>
            <person name="Scarpassa V."/>
            <person name="Calvo E."/>
        </authorList>
    </citation>
    <scope>NUCLEOTIDE SEQUENCE</scope>
    <source>
        <tissue evidence="8">Salivary glands</tissue>
    </source>
</reference>
<feature type="compositionally biased region" description="Low complexity" evidence="6">
    <location>
        <begin position="579"/>
        <end position="610"/>
    </location>
</feature>
<dbReference type="PANTHER" id="PTHR24379:SF121">
    <property type="entry name" value="C2H2-TYPE DOMAIN-CONTAINING PROTEIN"/>
    <property type="match status" value="1"/>
</dbReference>
<proteinExistence type="predicted"/>
<feature type="region of interest" description="Disordered" evidence="6">
    <location>
        <begin position="794"/>
        <end position="877"/>
    </location>
</feature>
<evidence type="ECO:0000256" key="5">
    <source>
        <dbReference type="PROSITE-ProRule" id="PRU00042"/>
    </source>
</evidence>
<protein>
    <submittedName>
        <fullName evidence="8">Putative c2h2-type zn-finger protein</fullName>
    </submittedName>
</protein>
<evidence type="ECO:0000259" key="7">
    <source>
        <dbReference type="PROSITE" id="PS50157"/>
    </source>
</evidence>
<dbReference type="SUPFAM" id="SSF57667">
    <property type="entry name" value="beta-beta-alpha zinc fingers"/>
    <property type="match status" value="4"/>
</dbReference>